<keyword evidence="2" id="KW-1133">Transmembrane helix</keyword>
<comment type="caution">
    <text evidence="3">The sequence shown here is derived from an EMBL/GenBank/DDBJ whole genome shotgun (WGS) entry which is preliminary data.</text>
</comment>
<keyword evidence="2" id="KW-0472">Membrane</keyword>
<evidence type="ECO:0000313" key="4">
    <source>
        <dbReference type="Proteomes" id="UP000286045"/>
    </source>
</evidence>
<feature type="transmembrane region" description="Helical" evidence="2">
    <location>
        <begin position="75"/>
        <end position="95"/>
    </location>
</feature>
<dbReference type="EMBL" id="RYZI01000825">
    <property type="protein sequence ID" value="RWA03356.1"/>
    <property type="molecule type" value="Genomic_DNA"/>
</dbReference>
<keyword evidence="2" id="KW-0812">Transmembrane</keyword>
<dbReference type="Pfam" id="PF03596">
    <property type="entry name" value="Cad"/>
    <property type="match status" value="1"/>
</dbReference>
<feature type="transmembrane region" description="Helical" evidence="2">
    <location>
        <begin position="175"/>
        <end position="193"/>
    </location>
</feature>
<evidence type="ECO:0000256" key="2">
    <source>
        <dbReference type="SAM" id="Phobius"/>
    </source>
</evidence>
<evidence type="ECO:0000256" key="1">
    <source>
        <dbReference type="SAM" id="MobiDB-lite"/>
    </source>
</evidence>
<dbReference type="InterPro" id="IPR004676">
    <property type="entry name" value="Cd-R_transporter"/>
</dbReference>
<evidence type="ECO:0008006" key="5">
    <source>
        <dbReference type="Google" id="ProtNLM"/>
    </source>
</evidence>
<evidence type="ECO:0000313" key="3">
    <source>
        <dbReference type="EMBL" id="RWA03356.1"/>
    </source>
</evidence>
<organism evidence="3 4">
    <name type="scientific">Xylaria grammica</name>
    <dbReference type="NCBI Taxonomy" id="363999"/>
    <lineage>
        <taxon>Eukaryota</taxon>
        <taxon>Fungi</taxon>
        <taxon>Dikarya</taxon>
        <taxon>Ascomycota</taxon>
        <taxon>Pezizomycotina</taxon>
        <taxon>Sordariomycetes</taxon>
        <taxon>Xylariomycetidae</taxon>
        <taxon>Xylariales</taxon>
        <taxon>Xylariaceae</taxon>
        <taxon>Xylaria</taxon>
    </lineage>
</organism>
<feature type="transmembrane region" description="Helical" evidence="2">
    <location>
        <begin position="216"/>
        <end position="238"/>
    </location>
</feature>
<sequence>MQFGQAIGTAAITFAITNIDDAFVLVTFFAESAHSKTLTPLKITIGQYIGFTIIIVISLIGFGVSLVVPSEPIGFLGLLPILLGFWKLLELLFPLPEPESENLRVEGLKSIFKVAFITLLNGGDNIGTYIPLFSQVKGAEIAIYVVVFYILLGVWCLVGFLIIKQRHILYAAQKYVGVLIPFLYLGLGVYIVVGSDCYPWSIERIDGEVANHPGRAILASVTAFLLLVSIVIMTWVTLSRRRKARSATAGILGDAIEDAPPATETVAGTSHADRPTQQDAVPRTDPVGIELPTTINIPPSPSARPVSRNGGT</sequence>
<dbReference type="AlphaFoldDB" id="A0A439CMI8"/>
<dbReference type="Proteomes" id="UP000286045">
    <property type="component" value="Unassembled WGS sequence"/>
</dbReference>
<feature type="transmembrane region" description="Helical" evidence="2">
    <location>
        <begin position="141"/>
        <end position="163"/>
    </location>
</feature>
<accession>A0A439CMI8</accession>
<name>A0A439CMI8_9PEZI</name>
<feature type="region of interest" description="Disordered" evidence="1">
    <location>
        <begin position="264"/>
        <end position="312"/>
    </location>
</feature>
<feature type="transmembrane region" description="Helical" evidence="2">
    <location>
        <begin position="45"/>
        <end position="68"/>
    </location>
</feature>
<proteinExistence type="predicted"/>
<gene>
    <name evidence="3" type="ORF">EKO27_g11748</name>
</gene>
<keyword evidence="4" id="KW-1185">Reference proteome</keyword>
<reference evidence="3 4" key="1">
    <citation type="submission" date="2018-12" db="EMBL/GenBank/DDBJ databases">
        <title>Draft genome sequence of Xylaria grammica IHI A82.</title>
        <authorList>
            <person name="Buettner E."/>
            <person name="Kellner H."/>
        </authorList>
    </citation>
    <scope>NUCLEOTIDE SEQUENCE [LARGE SCALE GENOMIC DNA]</scope>
    <source>
        <strain evidence="3 4">IHI A82</strain>
    </source>
</reference>
<protein>
    <recommendedName>
        <fullName evidence="5">Cadmium resistance transporter</fullName>
    </recommendedName>
</protein>